<feature type="region of interest" description="Disordered" evidence="1">
    <location>
        <begin position="97"/>
        <end position="117"/>
    </location>
</feature>
<evidence type="ECO:0000256" key="1">
    <source>
        <dbReference type="SAM" id="MobiDB-lite"/>
    </source>
</evidence>
<sequence>MIEEDLEDIKRMQLILSEKLDKLIPTVEDMSEHLQAVKGIISDTTFPRRQPGKKKEVPMCGNCEGKNKVDYINKYCFRYGLCEECYKKPDSELRFPKEHYEPRKQPKKKVTILDNNP</sequence>
<gene>
    <name evidence="2" type="ORF">LCGC14_1568300</name>
</gene>
<organism evidence="2">
    <name type="scientific">marine sediment metagenome</name>
    <dbReference type="NCBI Taxonomy" id="412755"/>
    <lineage>
        <taxon>unclassified sequences</taxon>
        <taxon>metagenomes</taxon>
        <taxon>ecological metagenomes</taxon>
    </lineage>
</organism>
<name>A0A0F9IKE7_9ZZZZ</name>
<proteinExistence type="predicted"/>
<accession>A0A0F9IKE7</accession>
<dbReference type="EMBL" id="LAZR01012196">
    <property type="protein sequence ID" value="KKM28071.1"/>
    <property type="molecule type" value="Genomic_DNA"/>
</dbReference>
<protein>
    <submittedName>
        <fullName evidence="2">Uncharacterized protein</fullName>
    </submittedName>
</protein>
<feature type="non-terminal residue" evidence="2">
    <location>
        <position position="117"/>
    </location>
</feature>
<reference evidence="2" key="1">
    <citation type="journal article" date="2015" name="Nature">
        <title>Complex archaea that bridge the gap between prokaryotes and eukaryotes.</title>
        <authorList>
            <person name="Spang A."/>
            <person name="Saw J.H."/>
            <person name="Jorgensen S.L."/>
            <person name="Zaremba-Niedzwiedzka K."/>
            <person name="Martijn J."/>
            <person name="Lind A.E."/>
            <person name="van Eijk R."/>
            <person name="Schleper C."/>
            <person name="Guy L."/>
            <person name="Ettema T.J."/>
        </authorList>
    </citation>
    <scope>NUCLEOTIDE SEQUENCE</scope>
</reference>
<evidence type="ECO:0000313" key="2">
    <source>
        <dbReference type="EMBL" id="KKM28071.1"/>
    </source>
</evidence>
<dbReference type="AlphaFoldDB" id="A0A0F9IKE7"/>
<comment type="caution">
    <text evidence="2">The sequence shown here is derived from an EMBL/GenBank/DDBJ whole genome shotgun (WGS) entry which is preliminary data.</text>
</comment>